<evidence type="ECO:0000313" key="2">
    <source>
        <dbReference type="Proteomes" id="UP000688947"/>
    </source>
</evidence>
<reference evidence="1" key="1">
    <citation type="submission" date="2021-01" db="EMBL/GenBank/DDBJ databases">
        <title>Phytophthora aleatoria, a newly-described species from Pinus radiata is distinct from Phytophthora cactorum isolates based on comparative genomics.</title>
        <authorList>
            <person name="Mcdougal R."/>
            <person name="Panda P."/>
            <person name="Williams N."/>
            <person name="Studholme D.J."/>
        </authorList>
    </citation>
    <scope>NUCLEOTIDE SEQUENCE</scope>
    <source>
        <strain evidence="1">NZFS 3830</strain>
    </source>
</reference>
<gene>
    <name evidence="1" type="ORF">JG687_00009750</name>
</gene>
<organism evidence="1 2">
    <name type="scientific">Phytophthora cactorum</name>
    <dbReference type="NCBI Taxonomy" id="29920"/>
    <lineage>
        <taxon>Eukaryota</taxon>
        <taxon>Sar</taxon>
        <taxon>Stramenopiles</taxon>
        <taxon>Oomycota</taxon>
        <taxon>Peronosporomycetes</taxon>
        <taxon>Peronosporales</taxon>
        <taxon>Peronosporaceae</taxon>
        <taxon>Phytophthora</taxon>
    </lineage>
</organism>
<comment type="caution">
    <text evidence="1">The sequence shown here is derived from an EMBL/GenBank/DDBJ whole genome shotgun (WGS) entry which is preliminary data.</text>
</comment>
<dbReference type="EMBL" id="JAENGZ010000522">
    <property type="protein sequence ID" value="KAG6957794.1"/>
    <property type="molecule type" value="Genomic_DNA"/>
</dbReference>
<evidence type="ECO:0000313" key="1">
    <source>
        <dbReference type="EMBL" id="KAG6957794.1"/>
    </source>
</evidence>
<protein>
    <submittedName>
        <fullName evidence="1">Uncharacterized protein</fullName>
    </submittedName>
</protein>
<dbReference type="AlphaFoldDB" id="A0A8T1UBB7"/>
<dbReference type="Proteomes" id="UP000688947">
    <property type="component" value="Unassembled WGS sequence"/>
</dbReference>
<proteinExistence type="predicted"/>
<accession>A0A8T1UBB7</accession>
<name>A0A8T1UBB7_9STRA</name>
<sequence>MPSKRLVNGSRLGKHNKKKYLMNGDEPRYGFDEVVKIFQDIVHNARMSVIRSCRQLAAKVFSLLAGGRAARLNGYYSE</sequence>